<dbReference type="EMBL" id="JBHFNS010000089">
    <property type="protein sequence ID" value="MFB2938466.1"/>
    <property type="molecule type" value="Genomic_DNA"/>
</dbReference>
<accession>A0ABV4YI04</accession>
<organism evidence="1 2">
    <name type="scientific">Floridaenema fluviatile BLCC-F154</name>
    <dbReference type="NCBI Taxonomy" id="3153640"/>
    <lineage>
        <taxon>Bacteria</taxon>
        <taxon>Bacillati</taxon>
        <taxon>Cyanobacteriota</taxon>
        <taxon>Cyanophyceae</taxon>
        <taxon>Oscillatoriophycideae</taxon>
        <taxon>Aerosakkonematales</taxon>
        <taxon>Aerosakkonemataceae</taxon>
        <taxon>Floridanema</taxon>
        <taxon>Floridanema fluviatile</taxon>
    </lineage>
</organism>
<name>A0ABV4YI04_9CYAN</name>
<reference evidence="1 2" key="1">
    <citation type="submission" date="2024-09" db="EMBL/GenBank/DDBJ databases">
        <title>Floridaenema gen nov. (Aerosakkonemataceae, Aerosakkonematales ord. nov., Cyanobacteria) from benthic tropical and subtropical fresh waters, with the description of four new species.</title>
        <authorList>
            <person name="Moretto J.A."/>
            <person name="Berthold D.E."/>
            <person name="Lefler F.W."/>
            <person name="Huang I.-S."/>
            <person name="Laughinghouse H. IV."/>
        </authorList>
    </citation>
    <scope>NUCLEOTIDE SEQUENCE [LARGE SCALE GENOMIC DNA]</scope>
    <source>
        <strain evidence="1 2">BLCC-F154</strain>
    </source>
</reference>
<dbReference type="RefSeq" id="WP_413259946.1">
    <property type="nucleotide sequence ID" value="NZ_JBHFNS010000089.1"/>
</dbReference>
<evidence type="ECO:0000313" key="1">
    <source>
        <dbReference type="EMBL" id="MFB2938466.1"/>
    </source>
</evidence>
<evidence type="ECO:0000313" key="2">
    <source>
        <dbReference type="Proteomes" id="UP001576776"/>
    </source>
</evidence>
<proteinExistence type="predicted"/>
<dbReference type="Proteomes" id="UP001576776">
    <property type="component" value="Unassembled WGS sequence"/>
</dbReference>
<keyword evidence="2" id="KW-1185">Reference proteome</keyword>
<gene>
    <name evidence="1" type="ORF">ACE1B6_24730</name>
</gene>
<comment type="caution">
    <text evidence="1">The sequence shown here is derived from an EMBL/GenBank/DDBJ whole genome shotgun (WGS) entry which is preliminary data.</text>
</comment>
<protein>
    <submittedName>
        <fullName evidence="1">Uncharacterized protein</fullName>
    </submittedName>
</protein>
<sequence length="76" mass="8278">MSITLKGTIERKAIGTGAWALVADNGETYEIYQASPKEMLKNGLKVEVKGEVREDAMSFAMIGPILEVKSFQAIDS</sequence>